<organism evidence="2 3">
    <name type="scientific">Hydnum rufescens UP504</name>
    <dbReference type="NCBI Taxonomy" id="1448309"/>
    <lineage>
        <taxon>Eukaryota</taxon>
        <taxon>Fungi</taxon>
        <taxon>Dikarya</taxon>
        <taxon>Basidiomycota</taxon>
        <taxon>Agaricomycotina</taxon>
        <taxon>Agaricomycetes</taxon>
        <taxon>Cantharellales</taxon>
        <taxon>Hydnaceae</taxon>
        <taxon>Hydnum</taxon>
    </lineage>
</organism>
<evidence type="ECO:0000256" key="1">
    <source>
        <dbReference type="SAM" id="MobiDB-lite"/>
    </source>
</evidence>
<keyword evidence="3" id="KW-1185">Reference proteome</keyword>
<protein>
    <submittedName>
        <fullName evidence="2">Uncharacterized protein</fullName>
    </submittedName>
</protein>
<feature type="compositionally biased region" description="Gly residues" evidence="1">
    <location>
        <begin position="191"/>
        <end position="201"/>
    </location>
</feature>
<accession>A0A9P6AWA7</accession>
<sequence length="232" mass="24774">MDGSVLWGHGKHAIAIANDFERVLARIPGDGPMLKWVENLISMAEAAYTLFKKQYESTGVLQSKTQHRLHTTSVSSTHDTNTNTFQPLQLKSDHVPPLVPLSQGVMGHLFAVDRDGEITESDSDLGMEHLGEPDANSSAVIGDCHDNPSDAAHNNNNQILQSQQSLKPKCQVIKSQLFINDDDDDYDHDGGINGGGIGGGGINSSGIDGSGINGSMIIARDDHSIIPKSTPG</sequence>
<gene>
    <name evidence="2" type="ORF">BS47DRAFT_1393747</name>
</gene>
<feature type="region of interest" description="Disordered" evidence="1">
    <location>
        <begin position="181"/>
        <end position="201"/>
    </location>
</feature>
<dbReference type="AlphaFoldDB" id="A0A9P6AWA7"/>
<reference evidence="2" key="1">
    <citation type="journal article" date="2020" name="Nat. Commun.">
        <title>Large-scale genome sequencing of mycorrhizal fungi provides insights into the early evolution of symbiotic traits.</title>
        <authorList>
            <person name="Miyauchi S."/>
            <person name="Kiss E."/>
            <person name="Kuo A."/>
            <person name="Drula E."/>
            <person name="Kohler A."/>
            <person name="Sanchez-Garcia M."/>
            <person name="Morin E."/>
            <person name="Andreopoulos B."/>
            <person name="Barry K.W."/>
            <person name="Bonito G."/>
            <person name="Buee M."/>
            <person name="Carver A."/>
            <person name="Chen C."/>
            <person name="Cichocki N."/>
            <person name="Clum A."/>
            <person name="Culley D."/>
            <person name="Crous P.W."/>
            <person name="Fauchery L."/>
            <person name="Girlanda M."/>
            <person name="Hayes R.D."/>
            <person name="Keri Z."/>
            <person name="LaButti K."/>
            <person name="Lipzen A."/>
            <person name="Lombard V."/>
            <person name="Magnuson J."/>
            <person name="Maillard F."/>
            <person name="Murat C."/>
            <person name="Nolan M."/>
            <person name="Ohm R.A."/>
            <person name="Pangilinan J."/>
            <person name="Pereira M.F."/>
            <person name="Perotto S."/>
            <person name="Peter M."/>
            <person name="Pfister S."/>
            <person name="Riley R."/>
            <person name="Sitrit Y."/>
            <person name="Stielow J.B."/>
            <person name="Szollosi G."/>
            <person name="Zifcakova L."/>
            <person name="Stursova M."/>
            <person name="Spatafora J.W."/>
            <person name="Tedersoo L."/>
            <person name="Vaario L.M."/>
            <person name="Yamada A."/>
            <person name="Yan M."/>
            <person name="Wang P."/>
            <person name="Xu J."/>
            <person name="Bruns T."/>
            <person name="Baldrian P."/>
            <person name="Vilgalys R."/>
            <person name="Dunand C."/>
            <person name="Henrissat B."/>
            <person name="Grigoriev I.V."/>
            <person name="Hibbett D."/>
            <person name="Nagy L.G."/>
            <person name="Martin F.M."/>
        </authorList>
    </citation>
    <scope>NUCLEOTIDE SEQUENCE</scope>
    <source>
        <strain evidence="2">UP504</strain>
    </source>
</reference>
<name>A0A9P6AWA7_9AGAM</name>
<proteinExistence type="predicted"/>
<evidence type="ECO:0000313" key="3">
    <source>
        <dbReference type="Proteomes" id="UP000886523"/>
    </source>
</evidence>
<dbReference type="Proteomes" id="UP000886523">
    <property type="component" value="Unassembled WGS sequence"/>
</dbReference>
<dbReference type="EMBL" id="MU128979">
    <property type="protein sequence ID" value="KAF9512999.1"/>
    <property type="molecule type" value="Genomic_DNA"/>
</dbReference>
<comment type="caution">
    <text evidence="2">The sequence shown here is derived from an EMBL/GenBank/DDBJ whole genome shotgun (WGS) entry which is preliminary data.</text>
</comment>
<evidence type="ECO:0000313" key="2">
    <source>
        <dbReference type="EMBL" id="KAF9512999.1"/>
    </source>
</evidence>